<evidence type="ECO:0000313" key="2">
    <source>
        <dbReference type="EMBL" id="KAJ4441563.1"/>
    </source>
</evidence>
<proteinExistence type="predicted"/>
<comment type="caution">
    <text evidence="2">The sequence shown here is derived from an EMBL/GenBank/DDBJ whole genome shotgun (WGS) entry which is preliminary data.</text>
</comment>
<organism evidence="2 3">
    <name type="scientific">Periplaneta americana</name>
    <name type="common">American cockroach</name>
    <name type="synonym">Blatta americana</name>
    <dbReference type="NCBI Taxonomy" id="6978"/>
    <lineage>
        <taxon>Eukaryota</taxon>
        <taxon>Metazoa</taxon>
        <taxon>Ecdysozoa</taxon>
        <taxon>Arthropoda</taxon>
        <taxon>Hexapoda</taxon>
        <taxon>Insecta</taxon>
        <taxon>Pterygota</taxon>
        <taxon>Neoptera</taxon>
        <taxon>Polyneoptera</taxon>
        <taxon>Dictyoptera</taxon>
        <taxon>Blattodea</taxon>
        <taxon>Blattoidea</taxon>
        <taxon>Blattidae</taxon>
        <taxon>Blattinae</taxon>
        <taxon>Periplaneta</taxon>
    </lineage>
</organism>
<protein>
    <submittedName>
        <fullName evidence="2">Uncharacterized protein</fullName>
    </submittedName>
</protein>
<keyword evidence="3" id="KW-1185">Reference proteome</keyword>
<evidence type="ECO:0000256" key="1">
    <source>
        <dbReference type="SAM" id="MobiDB-lite"/>
    </source>
</evidence>
<reference evidence="2 3" key="1">
    <citation type="journal article" date="2022" name="Allergy">
        <title>Genome assembly and annotation of Periplaneta americana reveal a comprehensive cockroach allergen profile.</title>
        <authorList>
            <person name="Wang L."/>
            <person name="Xiong Q."/>
            <person name="Saelim N."/>
            <person name="Wang L."/>
            <person name="Nong W."/>
            <person name="Wan A.T."/>
            <person name="Shi M."/>
            <person name="Liu X."/>
            <person name="Cao Q."/>
            <person name="Hui J.H.L."/>
            <person name="Sookrung N."/>
            <person name="Leung T.F."/>
            <person name="Tungtrongchitr A."/>
            <person name="Tsui S.K.W."/>
        </authorList>
    </citation>
    <scope>NUCLEOTIDE SEQUENCE [LARGE SCALE GENOMIC DNA]</scope>
    <source>
        <strain evidence="2">PWHHKU_190912</strain>
    </source>
</reference>
<accession>A0ABQ8T5M5</accession>
<gene>
    <name evidence="2" type="ORF">ANN_11419</name>
</gene>
<dbReference type="Proteomes" id="UP001148838">
    <property type="component" value="Unassembled WGS sequence"/>
</dbReference>
<name>A0ABQ8T5M5_PERAM</name>
<feature type="compositionally biased region" description="Basic and acidic residues" evidence="1">
    <location>
        <begin position="47"/>
        <end position="69"/>
    </location>
</feature>
<sequence>MTKGGSAREDMRRTSEGMKRLPDISDCEDRIDRALKSLLAKKKSVKKGKEALDARRRDGDKKELCEDGTGKSPIPRCEEE</sequence>
<evidence type="ECO:0000313" key="3">
    <source>
        <dbReference type="Proteomes" id="UP001148838"/>
    </source>
</evidence>
<feature type="region of interest" description="Disordered" evidence="1">
    <location>
        <begin position="1"/>
        <end position="24"/>
    </location>
</feature>
<feature type="region of interest" description="Disordered" evidence="1">
    <location>
        <begin position="42"/>
        <end position="80"/>
    </location>
</feature>
<dbReference type="EMBL" id="JAJSOF020000015">
    <property type="protein sequence ID" value="KAJ4441563.1"/>
    <property type="molecule type" value="Genomic_DNA"/>
</dbReference>